<keyword evidence="2" id="KW-1185">Reference proteome</keyword>
<dbReference type="EMBL" id="MF042360">
    <property type="protein sequence ID" value="ARV76803.1"/>
    <property type="molecule type" value="Genomic_DNA"/>
</dbReference>
<evidence type="ECO:0000313" key="2">
    <source>
        <dbReference type="Proteomes" id="UP000225448"/>
    </source>
</evidence>
<gene>
    <name evidence="1" type="ORF">PHABIO_172</name>
</gene>
<name>A0A1Y0SYI1_9CAUD</name>
<organism evidence="1 2">
    <name type="scientific">Pseudomonas phage Phabio</name>
    <dbReference type="NCBI Taxonomy" id="2006668"/>
    <lineage>
        <taxon>Viruses</taxon>
        <taxon>Duplodnaviria</taxon>
        <taxon>Heunggongvirae</taxon>
        <taxon>Uroviricota</taxon>
        <taxon>Caudoviricetes</taxon>
        <taxon>Chimalliviridae</taxon>
        <taxon>Phabiovirus</taxon>
        <taxon>Phabiovirus phabio</taxon>
    </lineage>
</organism>
<reference evidence="1 2" key="1">
    <citation type="submission" date="2017-05" db="EMBL/GenBank/DDBJ databases">
        <authorList>
            <person name="Song R."/>
            <person name="Chenine A.L."/>
            <person name="Ruprecht R.M."/>
        </authorList>
    </citation>
    <scope>NUCLEOTIDE SEQUENCE [LARGE SCALE GENOMIC DNA]</scope>
</reference>
<protein>
    <submittedName>
        <fullName evidence="1">Uncharacterized protein</fullName>
    </submittedName>
</protein>
<evidence type="ECO:0000313" key="1">
    <source>
        <dbReference type="EMBL" id="ARV76803.1"/>
    </source>
</evidence>
<sequence>MCQKLGKRKAFDRLEQLREYYKQDTYEWYSLVNVVYLGVRFHGSSDEFCYYLDKRKAREKYLSKLWRYHNRTNPLRLLK</sequence>
<accession>A0A1Y0SYI1</accession>
<dbReference type="Proteomes" id="UP000225448">
    <property type="component" value="Segment"/>
</dbReference>
<proteinExistence type="predicted"/>